<dbReference type="InterPro" id="IPR000731">
    <property type="entry name" value="SSD"/>
</dbReference>
<feature type="transmembrane region" description="Helical" evidence="6">
    <location>
        <begin position="189"/>
        <end position="222"/>
    </location>
</feature>
<feature type="domain" description="SSD" evidence="7">
    <location>
        <begin position="204"/>
        <end position="333"/>
    </location>
</feature>
<dbReference type="RefSeq" id="WP_013877590.1">
    <property type="nucleotide sequence ID" value="NZ_LQYW01000186.1"/>
</dbReference>
<reference evidence="8 9" key="1">
    <citation type="submission" date="2016-01" db="EMBL/GenBank/DDBJ databases">
        <title>Draft Genome Sequences of Seven Thermophilic Sporeformers Isolated from Foods.</title>
        <authorList>
            <person name="Berendsen E.M."/>
            <person name="Wells-Bennik M.H."/>
            <person name="Krawcyk A.O."/>
            <person name="De Jong A."/>
            <person name="Holsappel S."/>
            <person name="Eijlander R.T."/>
            <person name="Kuipers O.P."/>
        </authorList>
    </citation>
    <scope>NUCLEOTIDE SEQUENCE [LARGE SCALE GENOMIC DNA]</scope>
    <source>
        <strain evidence="8 9">B4110</strain>
    </source>
</reference>
<sequence>MREVTGKGLFWKWGRMIFRFRWLVLILNLLIFAFFAMFAPKAENLFKDNGMIPYGSESDQGNRLLKKELGFSASSLMVVYKSDTLDLTTEKSKEAILSSVKGLNQLSYVEDIQFVTTKRVSDDNGIQALMIMLSLSENEAEEKYDEIKQKITQPDNMDVYITGQPSLLHDFHTASKKDLIKAEKIGIPVALVVLLVVFGTLVAAILPIIVGLTSIVITMGILYFLGLHIEFSNFLPNIVSMLGLAVGIDYALFIVTRFREELKKGVSIQEAIGMTNQTAGKSVVFSGFAVVVGLFGLVFIDLNLFFSLAVGGILVVSISVLVSTTLLLAVLSILGYRVNKLRVFPKSWEKRNSEKVWSRVAYSVMKRPVSLALVTIAGLVFCMLPLQDIRIAVPKAEILPPTYESRMGSDLFKEHFDQKEANPITIVVKTPRSVWDKETIEELDGYIQKLERVENVAHVTSYLSMIEASSLEEKVMLMQQEQVQKRFTDSKIVGEHTVLINVIPDISPDDKKMNQLIENIRGLNSENLDVYVTGKAAFDFDIVGKIKDDMFKTIGFTMGATFLILFFVFRSVVLPLKAVLMNVFSLGASLGIVVSVFQNGYFADWFDISSTGYISTALPIIIFGVVFGISMDYEVFLISRIMEEYEITGDNEQSTAEGLSKTASLITSAALILISVVGAFIFTDIELIKALGLGLTISVLLDATIIRIILVPALMKLMGRANWWAPKFLKKLQRTNIFHEY</sequence>
<feature type="transmembrane region" description="Helical" evidence="6">
    <location>
        <begin position="688"/>
        <end position="710"/>
    </location>
</feature>
<evidence type="ECO:0000259" key="7">
    <source>
        <dbReference type="PROSITE" id="PS50156"/>
    </source>
</evidence>
<dbReference type="GO" id="GO:0005886">
    <property type="term" value="C:plasma membrane"/>
    <property type="evidence" value="ECO:0007669"/>
    <property type="project" value="UniProtKB-SubCell"/>
</dbReference>
<feature type="transmembrane region" description="Helical" evidence="6">
    <location>
        <begin position="283"/>
        <end position="306"/>
    </location>
</feature>
<feature type="transmembrane region" description="Helical" evidence="6">
    <location>
        <begin position="234"/>
        <end position="255"/>
    </location>
</feature>
<dbReference type="Proteomes" id="UP000075324">
    <property type="component" value="Unassembled WGS sequence"/>
</dbReference>
<proteinExistence type="predicted"/>
<feature type="transmembrane region" description="Helical" evidence="6">
    <location>
        <begin position="663"/>
        <end position="682"/>
    </location>
</feature>
<dbReference type="GeneID" id="56924797"/>
<keyword evidence="3 6" id="KW-0812">Transmembrane</keyword>
<organism evidence="8 9">
    <name type="scientific">Parageobacillus toebii</name>
    <dbReference type="NCBI Taxonomy" id="153151"/>
    <lineage>
        <taxon>Bacteria</taxon>
        <taxon>Bacillati</taxon>
        <taxon>Bacillota</taxon>
        <taxon>Bacilli</taxon>
        <taxon>Bacillales</taxon>
        <taxon>Anoxybacillaceae</taxon>
        <taxon>Parageobacillus</taxon>
    </lineage>
</organism>
<keyword evidence="2" id="KW-1003">Cell membrane</keyword>
<comment type="caution">
    <text evidence="8">The sequence shown here is derived from an EMBL/GenBank/DDBJ whole genome shotgun (WGS) entry which is preliminary data.</text>
</comment>
<gene>
    <name evidence="8" type="ORF">B4110_3860</name>
</gene>
<accession>A0A150MCM1</accession>
<feature type="transmembrane region" description="Helical" evidence="6">
    <location>
        <begin position="20"/>
        <end position="39"/>
    </location>
</feature>
<feature type="transmembrane region" description="Helical" evidence="6">
    <location>
        <begin position="312"/>
        <end position="336"/>
    </location>
</feature>
<keyword evidence="5 6" id="KW-0472">Membrane</keyword>
<dbReference type="SUPFAM" id="SSF82866">
    <property type="entry name" value="Multidrug efflux transporter AcrB transmembrane domain"/>
    <property type="match status" value="2"/>
</dbReference>
<name>A0A150MCM1_9BACL</name>
<keyword evidence="4 6" id="KW-1133">Transmembrane helix</keyword>
<dbReference type="Pfam" id="PF03176">
    <property type="entry name" value="MMPL"/>
    <property type="match status" value="2"/>
</dbReference>
<dbReference type="AlphaFoldDB" id="A0A150MCM1"/>
<feature type="transmembrane region" description="Helical" evidence="6">
    <location>
        <begin position="580"/>
        <end position="601"/>
    </location>
</feature>
<dbReference type="PROSITE" id="PS50156">
    <property type="entry name" value="SSD"/>
    <property type="match status" value="2"/>
</dbReference>
<dbReference type="PANTHER" id="PTHR33406:SF13">
    <property type="entry name" value="MEMBRANE PROTEIN YDFJ"/>
    <property type="match status" value="1"/>
</dbReference>
<dbReference type="InterPro" id="IPR050545">
    <property type="entry name" value="Mycobact_MmpL"/>
</dbReference>
<evidence type="ECO:0000256" key="1">
    <source>
        <dbReference type="ARBA" id="ARBA00004651"/>
    </source>
</evidence>
<feature type="transmembrane region" description="Helical" evidence="6">
    <location>
        <begin position="369"/>
        <end position="386"/>
    </location>
</feature>
<feature type="transmembrane region" description="Helical" evidence="6">
    <location>
        <begin position="613"/>
        <end position="633"/>
    </location>
</feature>
<dbReference type="PATRIC" id="fig|153151.4.peg.2303"/>
<evidence type="ECO:0000256" key="6">
    <source>
        <dbReference type="SAM" id="Phobius"/>
    </source>
</evidence>
<evidence type="ECO:0000313" key="9">
    <source>
        <dbReference type="Proteomes" id="UP000075324"/>
    </source>
</evidence>
<evidence type="ECO:0000313" key="8">
    <source>
        <dbReference type="EMBL" id="KYD21999.1"/>
    </source>
</evidence>
<evidence type="ECO:0000256" key="5">
    <source>
        <dbReference type="ARBA" id="ARBA00023136"/>
    </source>
</evidence>
<evidence type="ECO:0000256" key="2">
    <source>
        <dbReference type="ARBA" id="ARBA00022475"/>
    </source>
</evidence>
<comment type="subcellular location">
    <subcellularLocation>
        <location evidence="1">Cell membrane</location>
        <topology evidence="1">Multi-pass membrane protein</topology>
    </subcellularLocation>
</comment>
<evidence type="ECO:0000256" key="3">
    <source>
        <dbReference type="ARBA" id="ARBA00022692"/>
    </source>
</evidence>
<feature type="domain" description="SSD" evidence="7">
    <location>
        <begin position="584"/>
        <end position="716"/>
    </location>
</feature>
<protein>
    <recommendedName>
        <fullName evidence="7">SSD domain-containing protein</fullName>
    </recommendedName>
</protein>
<dbReference type="Gene3D" id="1.20.1640.10">
    <property type="entry name" value="Multidrug efflux transporter AcrB transmembrane domain"/>
    <property type="match status" value="2"/>
</dbReference>
<dbReference type="InterPro" id="IPR004869">
    <property type="entry name" value="MMPL_dom"/>
</dbReference>
<evidence type="ECO:0000256" key="4">
    <source>
        <dbReference type="ARBA" id="ARBA00022989"/>
    </source>
</evidence>
<feature type="transmembrane region" description="Helical" evidence="6">
    <location>
        <begin position="554"/>
        <end position="573"/>
    </location>
</feature>
<dbReference type="EMBL" id="LQYW01000186">
    <property type="protein sequence ID" value="KYD21999.1"/>
    <property type="molecule type" value="Genomic_DNA"/>
</dbReference>
<dbReference type="PANTHER" id="PTHR33406">
    <property type="entry name" value="MEMBRANE PROTEIN MJ1562-RELATED"/>
    <property type="match status" value="1"/>
</dbReference>